<sequence>MLKLVAKCFYLPIFQMMLKCAVCEINTAHCFCR</sequence>
<proteinExistence type="predicted"/>
<name>A0A8S5UET3_9CAUD</name>
<dbReference type="EMBL" id="BK016076">
    <property type="protein sequence ID" value="DAF92914.1"/>
    <property type="molecule type" value="Genomic_DNA"/>
</dbReference>
<organism evidence="1">
    <name type="scientific">Siphoviridae sp. ctX5W26</name>
    <dbReference type="NCBI Taxonomy" id="2825540"/>
    <lineage>
        <taxon>Viruses</taxon>
        <taxon>Duplodnaviria</taxon>
        <taxon>Heunggongvirae</taxon>
        <taxon>Uroviricota</taxon>
        <taxon>Caudoviricetes</taxon>
    </lineage>
</organism>
<protein>
    <submittedName>
        <fullName evidence="1">Uncharacterized protein</fullName>
    </submittedName>
</protein>
<reference evidence="1" key="1">
    <citation type="journal article" date="2021" name="Proc. Natl. Acad. Sci. U.S.A.">
        <title>A Catalog of Tens of Thousands of Viruses from Human Metagenomes Reveals Hidden Associations with Chronic Diseases.</title>
        <authorList>
            <person name="Tisza M.J."/>
            <person name="Buck C.B."/>
        </authorList>
    </citation>
    <scope>NUCLEOTIDE SEQUENCE</scope>
    <source>
        <strain evidence="1">CtX5W26</strain>
    </source>
</reference>
<accession>A0A8S5UET3</accession>
<evidence type="ECO:0000313" key="1">
    <source>
        <dbReference type="EMBL" id="DAF92914.1"/>
    </source>
</evidence>